<dbReference type="SUPFAM" id="SSF51735">
    <property type="entry name" value="NAD(P)-binding Rossmann-fold domains"/>
    <property type="match status" value="1"/>
</dbReference>
<proteinExistence type="predicted"/>
<dbReference type="Gene3D" id="3.40.50.720">
    <property type="entry name" value="NAD(P)-binding Rossmann-like Domain"/>
    <property type="match status" value="1"/>
</dbReference>
<reference evidence="4" key="1">
    <citation type="submission" date="2021-01" db="EMBL/GenBank/DDBJ databases">
        <title>Tabrizicola alba sp. nov. a motile alkaliphilic bacterium isolated from a soda lake.</title>
        <authorList>
            <person name="Szuroczki S."/>
            <person name="Abbaszade G."/>
            <person name="Schumann P."/>
            <person name="Toth E."/>
        </authorList>
    </citation>
    <scope>NUCLEOTIDE SEQUENCE</scope>
    <source>
        <strain evidence="4">DMG-N-6</strain>
    </source>
</reference>
<evidence type="ECO:0000259" key="2">
    <source>
        <dbReference type="Pfam" id="PF01210"/>
    </source>
</evidence>
<dbReference type="AlphaFoldDB" id="A0A8K0Y1U0"/>
<dbReference type="GO" id="GO:0051287">
    <property type="term" value="F:NAD binding"/>
    <property type="evidence" value="ECO:0007669"/>
    <property type="project" value="InterPro"/>
</dbReference>
<evidence type="ECO:0000313" key="4">
    <source>
        <dbReference type="EMBL" id="MBL4919261.1"/>
    </source>
</evidence>
<dbReference type="InterPro" id="IPR008927">
    <property type="entry name" value="6-PGluconate_DH-like_C_sf"/>
</dbReference>
<evidence type="ECO:0000259" key="3">
    <source>
        <dbReference type="Pfam" id="PF02317"/>
    </source>
</evidence>
<dbReference type="Proteomes" id="UP000648908">
    <property type="component" value="Unassembled WGS sequence"/>
</dbReference>
<dbReference type="InterPro" id="IPR036291">
    <property type="entry name" value="NAD(P)-bd_dom_sf"/>
</dbReference>
<evidence type="ECO:0000313" key="5">
    <source>
        <dbReference type="Proteomes" id="UP000648908"/>
    </source>
</evidence>
<dbReference type="EMBL" id="JAESVN010000016">
    <property type="protein sequence ID" value="MBL4919261.1"/>
    <property type="molecule type" value="Genomic_DNA"/>
</dbReference>
<keyword evidence="5" id="KW-1185">Reference proteome</keyword>
<dbReference type="RefSeq" id="WP_202690242.1">
    <property type="nucleotide sequence ID" value="NZ_JAESVN010000016.1"/>
</dbReference>
<feature type="domain" description="Opine dehydrogenase" evidence="3">
    <location>
        <begin position="179"/>
        <end position="310"/>
    </location>
</feature>
<dbReference type="SUPFAM" id="SSF48179">
    <property type="entry name" value="6-phosphogluconate dehydrogenase C-terminal domain-like"/>
    <property type="match status" value="1"/>
</dbReference>
<dbReference type="Pfam" id="PF01210">
    <property type="entry name" value="NAD_Gly3P_dh_N"/>
    <property type="match status" value="1"/>
</dbReference>
<keyword evidence="1" id="KW-0560">Oxidoreductase</keyword>
<protein>
    <submittedName>
        <fullName evidence="4">NAD/NADP octopine/nopaline dehydrogenase family protein</fullName>
    </submittedName>
</protein>
<dbReference type="InterPro" id="IPR011128">
    <property type="entry name" value="G3P_DH_NAD-dep_N"/>
</dbReference>
<sequence length="346" mass="36944">MKVAVLGTGAAGLALAVMLARDGHEPVLWSPSGKGIGPLQSAPLRAIGILDEEHAVAVAGDIADAVANVDTVILALPAMGHRAVMDALAPHLRTGQTIIISSQASLGALYLQRLLAARRIHLPIVGWSTTLLRARKTANAEVRIATIRKKVDLAVLPVDLADAGLATCRALFGDRFNTRSDLLAVSLSNINPQSHMALALLNFTRMELAEKWNQSDCSTEAVQRLNDALDAERMQIAAAFGLKVRSLQEHSEQTHGAAKPQVVTYGPATTETRYTLEDVPFGLVPILAIARIAGVAVPFHDAGLRMFSALYGRDFATENDLLPDLELEELAAADFLKICREGFAAT</sequence>
<evidence type="ECO:0000256" key="1">
    <source>
        <dbReference type="ARBA" id="ARBA00023002"/>
    </source>
</evidence>
<dbReference type="InterPro" id="IPR051729">
    <property type="entry name" value="Opine/Lysopine_DH"/>
</dbReference>
<organism evidence="4 5">
    <name type="scientific">Szabonella alba</name>
    <dbReference type="NCBI Taxonomy" id="2804194"/>
    <lineage>
        <taxon>Bacteria</taxon>
        <taxon>Pseudomonadati</taxon>
        <taxon>Pseudomonadota</taxon>
        <taxon>Alphaproteobacteria</taxon>
        <taxon>Rhodobacterales</taxon>
        <taxon>Paracoccaceae</taxon>
        <taxon>Szabonella</taxon>
    </lineage>
</organism>
<dbReference type="PANTHER" id="PTHR38015:SF1">
    <property type="entry name" value="OPINE DEHYDROGENASE DOMAIN-CONTAINING PROTEIN"/>
    <property type="match status" value="1"/>
</dbReference>
<dbReference type="GO" id="GO:0046168">
    <property type="term" value="P:glycerol-3-phosphate catabolic process"/>
    <property type="evidence" value="ECO:0007669"/>
    <property type="project" value="InterPro"/>
</dbReference>
<dbReference type="GO" id="GO:0016616">
    <property type="term" value="F:oxidoreductase activity, acting on the CH-OH group of donors, NAD or NADP as acceptor"/>
    <property type="evidence" value="ECO:0007669"/>
    <property type="project" value="InterPro"/>
</dbReference>
<dbReference type="InterPro" id="IPR013328">
    <property type="entry name" value="6PGD_dom2"/>
</dbReference>
<name>A0A8K0Y1U0_9RHOB</name>
<gene>
    <name evidence="4" type="ORF">JL811_18755</name>
</gene>
<dbReference type="Gene3D" id="1.10.1040.10">
    <property type="entry name" value="N-(1-d-carboxylethyl)-l-norvaline Dehydrogenase, domain 2"/>
    <property type="match status" value="1"/>
</dbReference>
<dbReference type="PANTHER" id="PTHR38015">
    <property type="entry name" value="BLR6086 PROTEIN"/>
    <property type="match status" value="1"/>
</dbReference>
<comment type="caution">
    <text evidence="4">The sequence shown here is derived from an EMBL/GenBank/DDBJ whole genome shotgun (WGS) entry which is preliminary data.</text>
</comment>
<feature type="domain" description="Glycerol-3-phosphate dehydrogenase NAD-dependent N-terminal" evidence="2">
    <location>
        <begin position="2"/>
        <end position="101"/>
    </location>
</feature>
<dbReference type="Pfam" id="PF02317">
    <property type="entry name" value="Octopine_DH"/>
    <property type="match status" value="1"/>
</dbReference>
<accession>A0A8K0Y1U0</accession>
<dbReference type="InterPro" id="IPR003421">
    <property type="entry name" value="Opine_DH"/>
</dbReference>